<dbReference type="EMBL" id="CP163445">
    <property type="protein sequence ID" value="XDQ80295.1"/>
    <property type="molecule type" value="Genomic_DNA"/>
</dbReference>
<dbReference type="Pfam" id="PF13148">
    <property type="entry name" value="DUF3987"/>
    <property type="match status" value="1"/>
</dbReference>
<dbReference type="InterPro" id="IPR025048">
    <property type="entry name" value="DUF3987"/>
</dbReference>
<feature type="region of interest" description="Disordered" evidence="1">
    <location>
        <begin position="498"/>
        <end position="527"/>
    </location>
</feature>
<organism evidence="2">
    <name type="scientific">Streptomyces sp. Y1</name>
    <dbReference type="NCBI Taxonomy" id="3238634"/>
    <lineage>
        <taxon>Bacteria</taxon>
        <taxon>Bacillati</taxon>
        <taxon>Actinomycetota</taxon>
        <taxon>Actinomycetes</taxon>
        <taxon>Kitasatosporales</taxon>
        <taxon>Streptomycetaceae</taxon>
        <taxon>Streptomyces</taxon>
    </lineage>
</organism>
<sequence>MSSPRVSPNEPYDNVSPLFPEGWEKTEPPSEPVDVWDSPIPLGQAHNLPPFPTKALPGWLGAMVDAVAEETQTPADLAGGMGLAALSTACGGRAVIAVRGRWREPVNLYIVIALPPGNRKSAVVAEMTRPMLAVEKTLIETNAKVRAEAETTAKLAKTAAEKAAAKAAGASGDERAKLTAEAIDLAQAAENVQIPARPQLIADDVTPEGLASLLAEQGGRMAVISAEGGIFDIIAGRYSGTPNLEVFLKGHAADLLRVNRQGRDPQFLEAPALTMGLAVQPSVFRDIAKSKGFSDRGLLARFLYALPKSMVGYRKIKPDLIPDKVADTYTENLKDLVTAMAEWTDPAVLTLSPDANDVLLAHQDRTEKAQRPGAALSGMDLDKWAPKLDGTVCRIAGLLHLATHAAAGITTPISGETMTNAATIGAYYTAHALAVFDAMGSDAALAKARTALTWLVANPRESISRRELFNALPRADFPTVADLDPALTLLEDHGWIRQIEPPKRTSRGGRPPSPRYQTHPTARQLTT</sequence>
<dbReference type="RefSeq" id="WP_369183763.1">
    <property type="nucleotide sequence ID" value="NZ_CP163445.1"/>
</dbReference>
<reference evidence="2" key="1">
    <citation type="submission" date="2024-07" db="EMBL/GenBank/DDBJ databases">
        <authorList>
            <person name="Yu S.T."/>
        </authorList>
    </citation>
    <scope>NUCLEOTIDE SEQUENCE</scope>
    <source>
        <strain evidence="2">Y1</strain>
    </source>
</reference>
<proteinExistence type="predicted"/>
<evidence type="ECO:0000313" key="2">
    <source>
        <dbReference type="EMBL" id="XDQ80295.1"/>
    </source>
</evidence>
<gene>
    <name evidence="2" type="ORF">AB2U05_18415</name>
</gene>
<feature type="region of interest" description="Disordered" evidence="1">
    <location>
        <begin position="1"/>
        <end position="33"/>
    </location>
</feature>
<accession>A0AB39TM45</accession>
<feature type="compositionally biased region" description="Polar residues" evidence="1">
    <location>
        <begin position="516"/>
        <end position="527"/>
    </location>
</feature>
<name>A0AB39TM45_9ACTN</name>
<evidence type="ECO:0000256" key="1">
    <source>
        <dbReference type="SAM" id="MobiDB-lite"/>
    </source>
</evidence>
<dbReference type="AlphaFoldDB" id="A0AB39TM45"/>
<protein>
    <submittedName>
        <fullName evidence="2">YfjI family protein</fullName>
    </submittedName>
</protein>